<proteinExistence type="predicted"/>
<evidence type="ECO:0000313" key="1">
    <source>
        <dbReference type="EMBL" id="KKK98854.1"/>
    </source>
</evidence>
<dbReference type="AlphaFoldDB" id="A0A0F9C906"/>
<feature type="non-terminal residue" evidence="1">
    <location>
        <position position="453"/>
    </location>
</feature>
<comment type="caution">
    <text evidence="1">The sequence shown here is derived from an EMBL/GenBank/DDBJ whole genome shotgun (WGS) entry which is preliminary data.</text>
</comment>
<name>A0A0F9C906_9ZZZZ</name>
<dbReference type="EMBL" id="LAZR01045446">
    <property type="protein sequence ID" value="KKK98854.1"/>
    <property type="molecule type" value="Genomic_DNA"/>
</dbReference>
<gene>
    <name evidence="1" type="ORF">LCGC14_2638590</name>
</gene>
<accession>A0A0F9C906</accession>
<dbReference type="Pfam" id="PF23899">
    <property type="entry name" value="SU10_portal"/>
    <property type="match status" value="1"/>
</dbReference>
<reference evidence="1" key="1">
    <citation type="journal article" date="2015" name="Nature">
        <title>Complex archaea that bridge the gap between prokaryotes and eukaryotes.</title>
        <authorList>
            <person name="Spang A."/>
            <person name="Saw J.H."/>
            <person name="Jorgensen S.L."/>
            <person name="Zaremba-Niedzwiedzka K."/>
            <person name="Martijn J."/>
            <person name="Lind A.E."/>
            <person name="van Eijk R."/>
            <person name="Schleper C."/>
            <person name="Guy L."/>
            <person name="Ettema T.J."/>
        </authorList>
    </citation>
    <scope>NUCLEOTIDE SEQUENCE</scope>
</reference>
<protein>
    <submittedName>
        <fullName evidence="1">Uncharacterized protein</fullName>
    </submittedName>
</protein>
<sequence>NNLVDQIRQERTDLGFEENWDLWEDMYFGVLPDRPMASQANVHVPITQEVVDTVDAVAEQALFTASPWLTINPREPMDLEVAKKKEQHLDHVLQVEMLAKERLEPIRFDTALLGTGVCHLPWLRDTDRIRDEEEYDGANEKDMERFVQRYPKASEDSQFSEIVRKLRDHQTVRFQVEYTEAIYDAPDLTHIGLRDWIVRPTAKAHKLYKEVIVGHRFDLRWDDLQALEDSGYYENVDDMKFSTDTEGVQSEIEGFDTRSFEIVTSIVRWRRPGETRESRYLVDFAPETRTVLRILRYPYWHNRVNYIPFYFQRSRRFIYGIGLAQKLEGPQMEVNAAHNLMIDVVSFALPMFIAQKGMESNFNPLRDGMEVGKVWYADNPRNAIAQLPVSVPNSVGVLAGIEASATRHGELSTGATQNVSGLESAFGAEVNVADANLSFLGGEIEIDGLQITD</sequence>
<organism evidence="1">
    <name type="scientific">marine sediment metagenome</name>
    <dbReference type="NCBI Taxonomy" id="412755"/>
    <lineage>
        <taxon>unclassified sequences</taxon>
        <taxon>metagenomes</taxon>
        <taxon>ecological metagenomes</taxon>
    </lineage>
</organism>
<dbReference type="InterPro" id="IPR056909">
    <property type="entry name" value="SU10_portal"/>
</dbReference>
<feature type="non-terminal residue" evidence="1">
    <location>
        <position position="1"/>
    </location>
</feature>